<comment type="subcellular location">
    <subcellularLocation>
        <location evidence="1">Cell projection</location>
        <location evidence="1">Cilium</location>
    </subcellularLocation>
</comment>
<name>A0A482XQ63_LAOST</name>
<reference evidence="12 13" key="1">
    <citation type="journal article" date="2017" name="Gigascience">
        <title>Genome sequence of the small brown planthopper, Laodelphax striatellus.</title>
        <authorList>
            <person name="Zhu J."/>
            <person name="Jiang F."/>
            <person name="Wang X."/>
            <person name="Yang P."/>
            <person name="Bao Y."/>
            <person name="Zhao W."/>
            <person name="Wang W."/>
            <person name="Lu H."/>
            <person name="Wang Q."/>
            <person name="Cui N."/>
            <person name="Li J."/>
            <person name="Chen X."/>
            <person name="Luo L."/>
            <person name="Yu J."/>
            <person name="Kang L."/>
            <person name="Cui F."/>
        </authorList>
    </citation>
    <scope>NUCLEOTIDE SEQUENCE [LARGE SCALE GENOMIC DNA]</scope>
    <source>
        <strain evidence="12">Lst14</strain>
    </source>
</reference>
<dbReference type="InterPro" id="IPR015943">
    <property type="entry name" value="WD40/YVTN_repeat-like_dom_sf"/>
</dbReference>
<protein>
    <recommendedName>
        <fullName evidence="2">Intraflagellar transport protein 122 homolog</fullName>
    </recommendedName>
</protein>
<dbReference type="InterPro" id="IPR056838">
    <property type="entry name" value="Zn_ribbon_IFT122"/>
</dbReference>
<dbReference type="Pfam" id="PF23377">
    <property type="entry name" value="Beta-prop_IFT122_2nd"/>
    <property type="match status" value="1"/>
</dbReference>
<feature type="domain" description="IFT122 zinc ribbon" evidence="10">
    <location>
        <begin position="1000"/>
        <end position="1046"/>
    </location>
</feature>
<dbReference type="PROSITE" id="PS50082">
    <property type="entry name" value="WD_REPEATS_2"/>
    <property type="match status" value="1"/>
</dbReference>
<dbReference type="GO" id="GO:0035721">
    <property type="term" value="P:intraciliary retrograde transport"/>
    <property type="evidence" value="ECO:0007669"/>
    <property type="project" value="TreeGrafter"/>
</dbReference>
<dbReference type="InterPro" id="IPR036322">
    <property type="entry name" value="WD40_repeat_dom_sf"/>
</dbReference>
<dbReference type="OrthoDB" id="10255582at2759"/>
<keyword evidence="5" id="KW-0969">Cilium</keyword>
<dbReference type="InterPro" id="IPR001680">
    <property type="entry name" value="WD40_rpt"/>
</dbReference>
<accession>A0A482XQ63</accession>
<evidence type="ECO:0000256" key="6">
    <source>
        <dbReference type="ARBA" id="ARBA00023273"/>
    </source>
</evidence>
<dbReference type="PANTHER" id="PTHR12764">
    <property type="entry name" value="WD REPEAT DOMAIN-RELATED"/>
    <property type="match status" value="1"/>
</dbReference>
<dbReference type="GO" id="GO:1905515">
    <property type="term" value="P:non-motile cilium assembly"/>
    <property type="evidence" value="ECO:0007669"/>
    <property type="project" value="TreeGrafter"/>
</dbReference>
<dbReference type="GO" id="GO:0030991">
    <property type="term" value="C:intraciliary transport particle A"/>
    <property type="evidence" value="ECO:0007669"/>
    <property type="project" value="TreeGrafter"/>
</dbReference>
<dbReference type="FunFam" id="2.130.10.10:FF:000176">
    <property type="entry name" value="Intraflagellar transport protein 122 homolog"/>
    <property type="match status" value="1"/>
</dbReference>
<dbReference type="Pfam" id="PF25144">
    <property type="entry name" value="Zn_ribbon_IFT122"/>
    <property type="match status" value="1"/>
</dbReference>
<dbReference type="InterPro" id="IPR057411">
    <property type="entry name" value="TPR_IFT122"/>
</dbReference>
<evidence type="ECO:0000256" key="7">
    <source>
        <dbReference type="PROSITE-ProRule" id="PRU00221"/>
    </source>
</evidence>
<organism evidence="12 13">
    <name type="scientific">Laodelphax striatellus</name>
    <name type="common">Small brown planthopper</name>
    <name type="synonym">Delphax striatella</name>
    <dbReference type="NCBI Taxonomy" id="195883"/>
    <lineage>
        <taxon>Eukaryota</taxon>
        <taxon>Metazoa</taxon>
        <taxon>Ecdysozoa</taxon>
        <taxon>Arthropoda</taxon>
        <taxon>Hexapoda</taxon>
        <taxon>Insecta</taxon>
        <taxon>Pterygota</taxon>
        <taxon>Neoptera</taxon>
        <taxon>Paraneoptera</taxon>
        <taxon>Hemiptera</taxon>
        <taxon>Auchenorrhyncha</taxon>
        <taxon>Fulgoroidea</taxon>
        <taxon>Delphacidae</taxon>
        <taxon>Criomorphinae</taxon>
        <taxon>Laodelphax</taxon>
    </lineage>
</organism>
<dbReference type="InParanoid" id="A0A482XQ63"/>
<evidence type="ECO:0000256" key="1">
    <source>
        <dbReference type="ARBA" id="ARBA00004138"/>
    </source>
</evidence>
<keyword evidence="3 7" id="KW-0853">WD repeat</keyword>
<feature type="domain" description="IFT122 first beta-propeller" evidence="9">
    <location>
        <begin position="196"/>
        <end position="300"/>
    </location>
</feature>
<evidence type="ECO:0000259" key="8">
    <source>
        <dbReference type="Pfam" id="PF23377"/>
    </source>
</evidence>
<sequence>MRSVPAWVDKVQDRDKLEQCIYDLCFNPDGSQLVVAAGQRVLVYDTSDGSLIQPLKGHKDTVYCVCYAKDGKRFASGSADKTVIIWTSKLEGVLKYSHSDAIQCLAYNPVSHHLASCAISDFAFWSAEQKAVTKHKSGGGRINACSWTNDGQYLALGLATGCVSIRNKAGEEKVKIERPGGSDAPIWALAWSPHKEDSYDILCVTDWGQNLSFYSLNGKMVGKERNVGFEALCVSYFSRGEYILVSGCNRTCQLMTRDGIKLGMVGEEHQSWVWCCAARPDSTYVAVGCQDGTIAYYQMVFSTVHGLYKERYAYRENMTDVIIQHLLTDQKVRIKCRDLVKKIAIYKHRLAVQLPERVVIYELYSSEPDGMHYRVKEKINNKLQCNLLVVCTDNLVLCQERRLQSLTFEGVKEREWLMDSPIRYIKVVGGPSGREGLLLGLMSGQVLKIYLDNAFAVSLLKAQAGIRCLDLSASKRRLSIVDENNQCVVYDLTTKEMLYQEPNANSVAWNAACEEMLCFSGNNSLSIKANNFPVHQQKLMGFVVGFCGSKIFCLHISTMSTIEVPLSAPMYQYLEKKLFNEAYSIACLGVTEGDWKSLAHAALDNLDFEVAKKAFVRIKDLKHLELISEFQERMRKGEREKELFLADILAYRGKYKDAARMYQRCGQDHRAMAMYTDLRMFDLAQEFLGSSDIVDRKALLRKKADWAQNINEPRAAAEMYLSAGDTIKAIHIIGENGWVDMLIDVGRKLDKAETEGIRAVAERLRKLGALEHATEMYRKLGEERSIVKLHVEARNWTEAFVLAERHPEYMDLVYVPYAQWLAENDKFIEAQKAFHKAGRPEEAFAVLHQLTLNAVEESRFNDASYYYWVLSRQCLDIANQRPDQKDEMLSRFAEHEKYASIYYAYHTIQCYLEEPFTSYQPEALFNISRFLMYETKTAQPKGVSQFAILYALSKQARNLGAFKLARQVLDKMHSLRIPPQFQDNVDLASLMIRAKPYHDNEELLVMCYRCSTFNPLLTSSNIGNCCNNCRQPFVHSFVSFEVLPLVEFQLESGISEEEAMRLLETPAPNQGQEGWSQRIEENFQTMRLEEDSPIMTDQFTAKLMNFETGSDVFVPVTVNRATLLSMDASTVLVCRWPPPLRSQYYRNLLPELQITLCPSCNKVFHVDDFEMKILQSGHCPFCRTIPDSYNVVNEQENGVYM</sequence>
<dbReference type="InterPro" id="IPR056153">
    <property type="entry name" value="Beta-prop_IFT122_1st"/>
</dbReference>
<comment type="caution">
    <text evidence="12">The sequence shown here is derived from an EMBL/GenBank/DDBJ whole genome shotgun (WGS) entry which is preliminary data.</text>
</comment>
<feature type="domain" description="IFT122 first beta-propeller" evidence="9">
    <location>
        <begin position="13"/>
        <end position="194"/>
    </location>
</feature>
<dbReference type="InterPro" id="IPR056152">
    <property type="entry name" value="Beta-prop_IFT122_2nd"/>
</dbReference>
<dbReference type="GO" id="GO:0097730">
    <property type="term" value="C:non-motile cilium"/>
    <property type="evidence" value="ECO:0007669"/>
    <property type="project" value="TreeGrafter"/>
</dbReference>
<evidence type="ECO:0000259" key="11">
    <source>
        <dbReference type="Pfam" id="PF25295"/>
    </source>
</evidence>
<dbReference type="Pfam" id="PF25143">
    <property type="entry name" value="Zn_ribbon_IFT122_C"/>
    <property type="match status" value="1"/>
</dbReference>
<dbReference type="SMR" id="A0A482XQ63"/>
<dbReference type="Proteomes" id="UP000291343">
    <property type="component" value="Unassembled WGS sequence"/>
</dbReference>
<dbReference type="EMBL" id="QKKF02002849">
    <property type="protein sequence ID" value="RZF48042.1"/>
    <property type="molecule type" value="Genomic_DNA"/>
</dbReference>
<dbReference type="PROSITE" id="PS50294">
    <property type="entry name" value="WD_REPEATS_REGION"/>
    <property type="match status" value="1"/>
</dbReference>
<evidence type="ECO:0000256" key="4">
    <source>
        <dbReference type="ARBA" id="ARBA00022737"/>
    </source>
</evidence>
<dbReference type="FunFam" id="1.25.40.470:FF:000005">
    <property type="entry name" value="Intraflagellar transport protein 122 homolog"/>
    <property type="match status" value="1"/>
</dbReference>
<evidence type="ECO:0000256" key="5">
    <source>
        <dbReference type="ARBA" id="ARBA00023069"/>
    </source>
</evidence>
<evidence type="ECO:0000313" key="13">
    <source>
        <dbReference type="Proteomes" id="UP000291343"/>
    </source>
</evidence>
<feature type="repeat" description="WD" evidence="7">
    <location>
        <begin position="55"/>
        <end position="86"/>
    </location>
</feature>
<feature type="domain" description="IFT122 second beta-propeller" evidence="8">
    <location>
        <begin position="305"/>
        <end position="559"/>
    </location>
</feature>
<dbReference type="AlphaFoldDB" id="A0A482XQ63"/>
<keyword evidence="13" id="KW-1185">Reference proteome</keyword>
<proteinExistence type="predicted"/>
<dbReference type="GO" id="GO:0061512">
    <property type="term" value="P:protein localization to cilium"/>
    <property type="evidence" value="ECO:0007669"/>
    <property type="project" value="TreeGrafter"/>
</dbReference>
<gene>
    <name evidence="12" type="ORF">LSTR_LSTR002108</name>
</gene>
<feature type="domain" description="Intraflagellar transport protein 122 homolog TPR" evidence="11">
    <location>
        <begin position="567"/>
        <end position="945"/>
    </location>
</feature>
<evidence type="ECO:0000259" key="10">
    <source>
        <dbReference type="Pfam" id="PF25144"/>
    </source>
</evidence>
<dbReference type="SUPFAM" id="SSF50978">
    <property type="entry name" value="WD40 repeat-like"/>
    <property type="match status" value="2"/>
</dbReference>
<dbReference type="PANTHER" id="PTHR12764:SF4">
    <property type="entry name" value="INTRAFLAGELLAR TRANSPORT PROTEIN 122 HOMOLOG"/>
    <property type="match status" value="1"/>
</dbReference>
<dbReference type="InterPro" id="IPR039857">
    <property type="entry name" value="Ift122/121"/>
</dbReference>
<dbReference type="Pfam" id="PF23381">
    <property type="entry name" value="Beta-prop_IFT122_1st"/>
    <property type="match status" value="2"/>
</dbReference>
<dbReference type="FunCoup" id="A0A482XQ63">
    <property type="interactions" value="414"/>
</dbReference>
<evidence type="ECO:0000256" key="3">
    <source>
        <dbReference type="ARBA" id="ARBA00022574"/>
    </source>
</evidence>
<dbReference type="STRING" id="195883.A0A482XQ63"/>
<dbReference type="Gene3D" id="2.130.10.10">
    <property type="entry name" value="YVTN repeat-like/Quinoprotein amine dehydrogenase"/>
    <property type="match status" value="3"/>
</dbReference>
<keyword evidence="4" id="KW-0677">Repeat</keyword>
<keyword evidence="6" id="KW-0966">Cell projection</keyword>
<dbReference type="SMART" id="SM00320">
    <property type="entry name" value="WD40"/>
    <property type="match status" value="7"/>
</dbReference>
<evidence type="ECO:0000256" key="2">
    <source>
        <dbReference type="ARBA" id="ARBA00019442"/>
    </source>
</evidence>
<dbReference type="Gene3D" id="1.25.40.470">
    <property type="match status" value="1"/>
</dbReference>
<evidence type="ECO:0000259" key="9">
    <source>
        <dbReference type="Pfam" id="PF23381"/>
    </source>
</evidence>
<evidence type="ECO:0000313" key="12">
    <source>
        <dbReference type="EMBL" id="RZF48042.1"/>
    </source>
</evidence>
<dbReference type="Pfam" id="PF25295">
    <property type="entry name" value="TPR_IFT122"/>
    <property type="match status" value="1"/>
</dbReference>